<sequence length="191" mass="21364">MGDLDTTAWDLFSKDPERLRVFLTGMKLLANFMPVTDAYGFTWVVESGYWGSQAHATAAICNEDPGVLKHRYILQDLPEVLDEVCIKDPEEIRGNQLMPVDFHQKQPVLRFTTSATVFMTLATKNVLVFSSELPMRRQTVDRSSWRMSSTICRAPNPSDGPGSMAIHSQSASRCFVLNSSIFTSKNTNSPP</sequence>
<dbReference type="Gene3D" id="3.40.50.150">
    <property type="entry name" value="Vaccinia Virus protein VP39"/>
    <property type="match status" value="1"/>
</dbReference>
<evidence type="ECO:0000313" key="1">
    <source>
        <dbReference type="EMBL" id="EDP48703.1"/>
    </source>
</evidence>
<protein>
    <submittedName>
        <fullName evidence="1">Uncharacterized protein</fullName>
    </submittedName>
</protein>
<dbReference type="AlphaFoldDB" id="B0Y9L0"/>
<name>B0Y9L0_ASPFC</name>
<proteinExistence type="predicted"/>
<accession>B0Y9L0</accession>
<reference evidence="1 2" key="1">
    <citation type="journal article" date="2008" name="PLoS Genet.">
        <title>Genomic islands in the pathogenic filamentous fungus Aspergillus fumigatus.</title>
        <authorList>
            <person name="Fedorova N.D."/>
            <person name="Khaldi N."/>
            <person name="Joardar V.S."/>
            <person name="Maiti R."/>
            <person name="Amedeo P."/>
            <person name="Anderson M.J."/>
            <person name="Crabtree J."/>
            <person name="Silva J.C."/>
            <person name="Badger J.H."/>
            <person name="Albarraq A."/>
            <person name="Angiuoli S."/>
            <person name="Bussey H."/>
            <person name="Bowyer P."/>
            <person name="Cotty P.J."/>
            <person name="Dyer P.S."/>
            <person name="Egan A."/>
            <person name="Galens K."/>
            <person name="Fraser-Liggett C.M."/>
            <person name="Haas B.J."/>
            <person name="Inman J.M."/>
            <person name="Kent R."/>
            <person name="Lemieux S."/>
            <person name="Malavazi I."/>
            <person name="Orvis J."/>
            <person name="Roemer T."/>
            <person name="Ronning C.M."/>
            <person name="Sundaram J.P."/>
            <person name="Sutton G."/>
            <person name="Turner G."/>
            <person name="Venter J.C."/>
            <person name="White O.R."/>
            <person name="Whitty B.R."/>
            <person name="Youngman P."/>
            <person name="Wolfe K.H."/>
            <person name="Goldman G.H."/>
            <person name="Wortman J.R."/>
            <person name="Jiang B."/>
            <person name="Denning D.W."/>
            <person name="Nierman W.C."/>
        </authorList>
    </citation>
    <scope>NUCLEOTIDE SEQUENCE [LARGE SCALE GENOMIC DNA]</scope>
    <source>
        <strain evidence="2">CBS 144.89 / FGSC A1163 / CEA10</strain>
    </source>
</reference>
<dbReference type="VEuPathDB" id="FungiDB:AFUB_081410"/>
<dbReference type="Proteomes" id="UP000001699">
    <property type="component" value="Unassembled WGS sequence"/>
</dbReference>
<dbReference type="HOGENOM" id="CLU_1421129_0_0_1"/>
<dbReference type="EMBL" id="DS499600">
    <property type="protein sequence ID" value="EDP48703.1"/>
    <property type="molecule type" value="Genomic_DNA"/>
</dbReference>
<dbReference type="InterPro" id="IPR029063">
    <property type="entry name" value="SAM-dependent_MTases_sf"/>
</dbReference>
<gene>
    <name evidence="1" type="ORF">AFUB_081410</name>
</gene>
<keyword evidence="2" id="KW-1185">Reference proteome</keyword>
<organism evidence="1 2">
    <name type="scientific">Aspergillus fumigatus (strain CBS 144.89 / FGSC A1163 / CEA10)</name>
    <name type="common">Neosartorya fumigata</name>
    <dbReference type="NCBI Taxonomy" id="451804"/>
    <lineage>
        <taxon>Eukaryota</taxon>
        <taxon>Fungi</taxon>
        <taxon>Dikarya</taxon>
        <taxon>Ascomycota</taxon>
        <taxon>Pezizomycotina</taxon>
        <taxon>Eurotiomycetes</taxon>
        <taxon>Eurotiomycetidae</taxon>
        <taxon>Eurotiales</taxon>
        <taxon>Aspergillaceae</taxon>
        <taxon>Aspergillus</taxon>
        <taxon>Aspergillus subgen. Fumigati</taxon>
    </lineage>
</organism>
<evidence type="ECO:0000313" key="2">
    <source>
        <dbReference type="Proteomes" id="UP000001699"/>
    </source>
</evidence>